<protein>
    <submittedName>
        <fullName evidence="2">Sugar nucleotide-binding protein</fullName>
    </submittedName>
</protein>
<dbReference type="RefSeq" id="WP_201958482.1">
    <property type="nucleotide sequence ID" value="NZ_JAERRJ010000026.1"/>
</dbReference>
<dbReference type="InterPro" id="IPR001509">
    <property type="entry name" value="Epimerase_deHydtase"/>
</dbReference>
<gene>
    <name evidence="2" type="ORF">JK358_37900</name>
</gene>
<dbReference type="Pfam" id="PF01370">
    <property type="entry name" value="Epimerase"/>
    <property type="match status" value="1"/>
</dbReference>
<dbReference type="InterPro" id="IPR036291">
    <property type="entry name" value="NAD(P)-bd_dom_sf"/>
</dbReference>
<comment type="caution">
    <text evidence="2">The sequence shown here is derived from an EMBL/GenBank/DDBJ whole genome shotgun (WGS) entry which is preliminary data.</text>
</comment>
<evidence type="ECO:0000313" key="2">
    <source>
        <dbReference type="EMBL" id="MBL1080185.1"/>
    </source>
</evidence>
<accession>A0ABS1MJG4</accession>
<feature type="domain" description="NAD-dependent epimerase/dehydratase" evidence="1">
    <location>
        <begin position="3"/>
        <end position="70"/>
    </location>
</feature>
<dbReference type="Gene3D" id="3.40.50.720">
    <property type="entry name" value="NAD(P)-binding Rossmann-like Domain"/>
    <property type="match status" value="1"/>
</dbReference>
<evidence type="ECO:0000313" key="3">
    <source>
        <dbReference type="Proteomes" id="UP000602198"/>
    </source>
</evidence>
<sequence length="317" mass="33532">MSVLVLGGYGAVGAHLVRLLRAQGISTLVAGRDPARADRVVDLAVPESVRQALAGVSVVVNCAGAEDIRLAAECARHGIVFIEISATSDYVQALEHIDGPVVLGVGLAPGLTTLLAADLLAKGPGPVDIMIGLGSGEHHGPAATAWTYRLLGRQFTDSDGTLVRNFTKPAYFTVPGAAASAYKRFPALRADFADQHRLTHDYAVPVRTYLRLDSRLATTGLAVLTWAPALRSLAPKRMPGSDRWVILARSVSGPARWATGRGQSLATAVIAAATVREAARHPITAPTWIQELFEIGTLRRELSAAGVSLWHVPAVHM</sequence>
<reference evidence="2 3" key="1">
    <citation type="submission" date="2021-01" db="EMBL/GenBank/DDBJ databases">
        <title>WGS of actinomycetes isolated from Thailand.</title>
        <authorList>
            <person name="Thawai C."/>
        </authorList>
    </citation>
    <scope>NUCLEOTIDE SEQUENCE [LARGE SCALE GENOMIC DNA]</scope>
    <source>
        <strain evidence="2 3">LPG 2</strain>
    </source>
</reference>
<name>A0ABS1MJG4_9NOCA</name>
<dbReference type="EMBL" id="JAERRJ010000026">
    <property type="protein sequence ID" value="MBL1080185.1"/>
    <property type="molecule type" value="Genomic_DNA"/>
</dbReference>
<proteinExistence type="predicted"/>
<evidence type="ECO:0000259" key="1">
    <source>
        <dbReference type="Pfam" id="PF01370"/>
    </source>
</evidence>
<dbReference type="SUPFAM" id="SSF51735">
    <property type="entry name" value="NAD(P)-binding Rossmann-fold domains"/>
    <property type="match status" value="1"/>
</dbReference>
<keyword evidence="3" id="KW-1185">Reference proteome</keyword>
<organism evidence="2 3">
    <name type="scientific">Nocardia acididurans</name>
    <dbReference type="NCBI Taxonomy" id="2802282"/>
    <lineage>
        <taxon>Bacteria</taxon>
        <taxon>Bacillati</taxon>
        <taxon>Actinomycetota</taxon>
        <taxon>Actinomycetes</taxon>
        <taxon>Mycobacteriales</taxon>
        <taxon>Nocardiaceae</taxon>
        <taxon>Nocardia</taxon>
    </lineage>
</organism>
<dbReference type="Proteomes" id="UP000602198">
    <property type="component" value="Unassembled WGS sequence"/>
</dbReference>